<accession>A0A9W6TYZ8</accession>
<gene>
    <name evidence="2" type="ORF">Pfra01_000307300</name>
</gene>
<dbReference type="Gene3D" id="2.40.70.10">
    <property type="entry name" value="Acid Proteases"/>
    <property type="match status" value="1"/>
</dbReference>
<dbReference type="OrthoDB" id="1047367at2759"/>
<evidence type="ECO:0000313" key="3">
    <source>
        <dbReference type="Proteomes" id="UP001165121"/>
    </source>
</evidence>
<keyword evidence="3" id="KW-1185">Reference proteome</keyword>
<feature type="region of interest" description="Disordered" evidence="1">
    <location>
        <begin position="1"/>
        <end position="67"/>
    </location>
</feature>
<dbReference type="SUPFAM" id="SSF50630">
    <property type="entry name" value="Acid proteases"/>
    <property type="match status" value="1"/>
</dbReference>
<dbReference type="EMBL" id="BSXT01000241">
    <property type="protein sequence ID" value="GMF21933.1"/>
    <property type="molecule type" value="Genomic_DNA"/>
</dbReference>
<evidence type="ECO:0000256" key="1">
    <source>
        <dbReference type="SAM" id="MobiDB-lite"/>
    </source>
</evidence>
<reference evidence="2" key="1">
    <citation type="submission" date="2023-04" db="EMBL/GenBank/DDBJ databases">
        <title>Phytophthora fragariaefolia NBRC 109709.</title>
        <authorList>
            <person name="Ichikawa N."/>
            <person name="Sato H."/>
            <person name="Tonouchi N."/>
        </authorList>
    </citation>
    <scope>NUCLEOTIDE SEQUENCE</scope>
    <source>
        <strain evidence="2">NBRC 109709</strain>
    </source>
</reference>
<dbReference type="Pfam" id="PF13650">
    <property type="entry name" value="Asp_protease_2"/>
    <property type="match status" value="1"/>
</dbReference>
<comment type="caution">
    <text evidence="2">The sequence shown here is derived from an EMBL/GenBank/DDBJ whole genome shotgun (WGS) entry which is preliminary data.</text>
</comment>
<dbReference type="Proteomes" id="UP001165121">
    <property type="component" value="Unassembled WGS sequence"/>
</dbReference>
<evidence type="ECO:0000313" key="2">
    <source>
        <dbReference type="EMBL" id="GMF21933.1"/>
    </source>
</evidence>
<feature type="compositionally biased region" description="Low complexity" evidence="1">
    <location>
        <begin position="27"/>
        <end position="63"/>
    </location>
</feature>
<feature type="region of interest" description="Disordered" evidence="1">
    <location>
        <begin position="126"/>
        <end position="154"/>
    </location>
</feature>
<sequence>MPSQRIERGDASSQNNKSKRTPKYRGSSDNYDSDSSSGSNDQDSDCSDSSSFEDVVPNVPTVTGPGGTKFTYRLYVNTSALDDFDEKASLAVRTRWLERFQSIAVRGRWTDKVKINEMKLKLSTAMTQGDDYDGPPPKRDFRADNVSHGRFQPKRSGRAYVIQREDSPDEDDRKVRFQDVWRKFPMYHRPSAPPRGVPRLEVILERMEAKPKTSQVPSSGSSRTPDGGLVRMECFGQCPDHPVSKTGIALNSVNAAMILDYLPSAAGPASSVTAAVTRGTLLERVGPKTTPELCVLVYVGPELRNRSQDNHQCMTVISENEEYLSDLPRPDQLRLEEDCPDNNDRDYPPEFRLGPGQRYGWWEEHNTDETKKVAMVHGAVNNCRTDILLDFGAPVSMMSLDLAHRLKLRLKFCKQPRVSELGGVPTIITAITEVKTTLGSQVVYIVELWVANIGEGVDVLLGMNLMYSAGVRLCAREGQVKLPDEETGAASGTDCGTHGT</sequence>
<organism evidence="2 3">
    <name type="scientific">Phytophthora fragariaefolia</name>
    <dbReference type="NCBI Taxonomy" id="1490495"/>
    <lineage>
        <taxon>Eukaryota</taxon>
        <taxon>Sar</taxon>
        <taxon>Stramenopiles</taxon>
        <taxon>Oomycota</taxon>
        <taxon>Peronosporomycetes</taxon>
        <taxon>Peronosporales</taxon>
        <taxon>Peronosporaceae</taxon>
        <taxon>Phytophthora</taxon>
    </lineage>
</organism>
<feature type="compositionally biased region" description="Basic and acidic residues" evidence="1">
    <location>
        <begin position="1"/>
        <end position="10"/>
    </location>
</feature>
<dbReference type="CDD" id="cd00303">
    <property type="entry name" value="retropepsin_like"/>
    <property type="match status" value="1"/>
</dbReference>
<name>A0A9W6TYZ8_9STRA</name>
<protein>
    <submittedName>
        <fullName evidence="2">Unnamed protein product</fullName>
    </submittedName>
</protein>
<proteinExistence type="predicted"/>
<dbReference type="AlphaFoldDB" id="A0A9W6TYZ8"/>
<feature type="compositionally biased region" description="Basic and acidic residues" evidence="1">
    <location>
        <begin position="136"/>
        <end position="147"/>
    </location>
</feature>
<dbReference type="InterPro" id="IPR021109">
    <property type="entry name" value="Peptidase_aspartic_dom_sf"/>
</dbReference>